<feature type="compositionally biased region" description="Basic and acidic residues" evidence="10">
    <location>
        <begin position="1"/>
        <end position="12"/>
    </location>
</feature>
<feature type="region of interest" description="Disordered" evidence="10">
    <location>
        <begin position="1"/>
        <end position="27"/>
    </location>
</feature>
<keyword evidence="4" id="KW-0732">Signal</keyword>
<dbReference type="Gene3D" id="2.60.40.10">
    <property type="entry name" value="Immunoglobulins"/>
    <property type="match status" value="2"/>
</dbReference>
<name>A0A8V0ZLZ7_CHICK</name>
<sequence length="753" mass="82042">MGDVSRVGRSEVKGVQGTSGEPGDVAMSLCPWRAGKAPAGPEGQQLKHSGLGTSGKFGVPIPWHHSHVGLAISRDGGSTAAHSQALAPLWQHYFSLSFNFGLHPSCAATAPSDLCPWHTGHGGWLPSVPESPKHPRLGAWQHRLLPSSPGYAPLPHAGSSCSTGHGGRRRGFRAPYPALHSGQRCCPNQVPGAREDRAGLRGANGFQRLHHLCLGAGLPVGEPLHPAQPHSPQGSPTPSQQQCSPAAAARFPPALQHHHLPRPLPQQLLERGGLRDGALGRLPPRPPHQPELCHPRALREPGMHMGRRAANTAAHQLQPPHAQVTAWDSAVQRGHQLQSATRYVFQARCRLSAAGSPWSAWGLPFTYSTPEAAFPSPLAVDVQRENQSTISVAWQLPRHNGTPPLWFIVEWVCTAPYSHEEEFFWKKVPGQDSHTYIQEDAAAGSHINVSVYAVYPNGVSKPSSGQVSLEDQMLGIIYPEALHEDDIRLFLGTGVSVLILSVVLVILMFKKSARKRIKAAVALVLPKWLLEDFPHMENSKVIKSFQEKSEFTNSIFSEPFLDNSDPTITEIKELSGDKKYKNVDIKKEPSNVVPENVEHPQSSAPPHNTATEDVSDYKPQISDANTLGYVAANMGLIQPYTPAPEPETNIFFRDYSSPFSCLWDAEGAGAQVCLLDKINLVLNNDRSGQNHAFSSAQEEQNALLENQWEKTLYSEGVQEQTLVPDELVSCLRAMNGGSVDIQTCFPQSIGRLF</sequence>
<protein>
    <submittedName>
        <fullName evidence="13">Interleukin 23 receptor</fullName>
    </submittedName>
</protein>
<evidence type="ECO:0000256" key="8">
    <source>
        <dbReference type="ARBA" id="ARBA00023170"/>
    </source>
</evidence>
<dbReference type="PANTHER" id="PTHR48423">
    <property type="entry name" value="INTERLEUKIN-27 RECEPTOR SUBUNIT ALPHA"/>
    <property type="match status" value="1"/>
</dbReference>
<feature type="compositionally biased region" description="Polar residues" evidence="10">
    <location>
        <begin position="599"/>
        <end position="612"/>
    </location>
</feature>
<evidence type="ECO:0000256" key="11">
    <source>
        <dbReference type="SAM" id="Phobius"/>
    </source>
</evidence>
<dbReference type="PANTHER" id="PTHR48423:SF2">
    <property type="entry name" value="INTERLEUKIN-12 RECEPTOR SUBUNIT BETA-2"/>
    <property type="match status" value="1"/>
</dbReference>
<feature type="compositionally biased region" description="Low complexity" evidence="10">
    <location>
        <begin position="228"/>
        <end position="247"/>
    </location>
</feature>
<reference evidence="13" key="1">
    <citation type="submission" date="2020-11" db="EMBL/GenBank/DDBJ databases">
        <title>Gallus gallus (Chicken) genome, bGalGal1, GRCg7b, maternal haplotype autosomes + Z &amp; W.</title>
        <authorList>
            <person name="Warren W."/>
            <person name="Formenti G."/>
            <person name="Fedrigo O."/>
            <person name="Haase B."/>
            <person name="Mountcastle J."/>
            <person name="Balacco J."/>
            <person name="Tracey A."/>
            <person name="Schneider V."/>
            <person name="Okimoto R."/>
            <person name="Cheng H."/>
            <person name="Hawken R."/>
            <person name="Howe K."/>
            <person name="Jarvis E.D."/>
        </authorList>
    </citation>
    <scope>NUCLEOTIDE SEQUENCE [LARGE SCALE GENOMIC DNA]</scope>
    <source>
        <strain evidence="13">Broiler</strain>
    </source>
</reference>
<evidence type="ECO:0000256" key="2">
    <source>
        <dbReference type="ARBA" id="ARBA00008921"/>
    </source>
</evidence>
<feature type="region of interest" description="Disordered" evidence="10">
    <location>
        <begin position="275"/>
        <end position="295"/>
    </location>
</feature>
<dbReference type="GO" id="GO:0005886">
    <property type="term" value="C:plasma membrane"/>
    <property type="evidence" value="ECO:0007669"/>
    <property type="project" value="UniProtKB-ARBA"/>
</dbReference>
<dbReference type="Proteomes" id="UP000000539">
    <property type="component" value="Chromosome 8"/>
</dbReference>
<evidence type="ECO:0000259" key="12">
    <source>
        <dbReference type="PROSITE" id="PS50853"/>
    </source>
</evidence>
<dbReference type="AlphaFoldDB" id="A0A8V0ZLZ7"/>
<feature type="domain" description="Fibronectin type-III" evidence="12">
    <location>
        <begin position="376"/>
        <end position="474"/>
    </location>
</feature>
<evidence type="ECO:0000256" key="9">
    <source>
        <dbReference type="ARBA" id="ARBA00023180"/>
    </source>
</evidence>
<dbReference type="SUPFAM" id="SSF49265">
    <property type="entry name" value="Fibronectin type III"/>
    <property type="match status" value="1"/>
</dbReference>
<feature type="region of interest" description="Disordered" evidence="10">
    <location>
        <begin position="589"/>
        <end position="614"/>
    </location>
</feature>
<evidence type="ECO:0000313" key="14">
    <source>
        <dbReference type="Proteomes" id="UP000000539"/>
    </source>
</evidence>
<evidence type="ECO:0000256" key="3">
    <source>
        <dbReference type="ARBA" id="ARBA00022692"/>
    </source>
</evidence>
<evidence type="ECO:0000256" key="1">
    <source>
        <dbReference type="ARBA" id="ARBA00004479"/>
    </source>
</evidence>
<evidence type="ECO:0000256" key="6">
    <source>
        <dbReference type="ARBA" id="ARBA00022989"/>
    </source>
</evidence>
<evidence type="ECO:0000256" key="4">
    <source>
        <dbReference type="ARBA" id="ARBA00022729"/>
    </source>
</evidence>
<keyword evidence="8" id="KW-0675">Receptor</keyword>
<dbReference type="InterPro" id="IPR013783">
    <property type="entry name" value="Ig-like_fold"/>
</dbReference>
<keyword evidence="7 11" id="KW-0472">Membrane</keyword>
<dbReference type="GeneTree" id="ENSGT00940000160050"/>
<dbReference type="PROSITE" id="PS50853">
    <property type="entry name" value="FN3"/>
    <property type="match status" value="1"/>
</dbReference>
<keyword evidence="3 11" id="KW-0812">Transmembrane</keyword>
<keyword evidence="6 11" id="KW-1133">Transmembrane helix</keyword>
<comment type="similarity">
    <text evidence="2">Belongs to the type I cytokine receptor family. Type 2 subfamily.</text>
</comment>
<evidence type="ECO:0000313" key="13">
    <source>
        <dbReference type="Ensembl" id="ENSGALP00010034397.1"/>
    </source>
</evidence>
<evidence type="ECO:0000256" key="5">
    <source>
        <dbReference type="ARBA" id="ARBA00022737"/>
    </source>
</evidence>
<dbReference type="CDD" id="cd00063">
    <property type="entry name" value="FN3"/>
    <property type="match status" value="1"/>
</dbReference>
<dbReference type="InterPro" id="IPR036116">
    <property type="entry name" value="FN3_sf"/>
</dbReference>
<feature type="transmembrane region" description="Helical" evidence="11">
    <location>
        <begin position="489"/>
        <end position="509"/>
    </location>
</feature>
<evidence type="ECO:0000256" key="7">
    <source>
        <dbReference type="ARBA" id="ARBA00023136"/>
    </source>
</evidence>
<proteinExistence type="inferred from homology"/>
<feature type="region of interest" description="Disordered" evidence="10">
    <location>
        <begin position="220"/>
        <end position="247"/>
    </location>
</feature>
<dbReference type="OrthoDB" id="9897281at2759"/>
<evidence type="ECO:0000256" key="10">
    <source>
        <dbReference type="SAM" id="MobiDB-lite"/>
    </source>
</evidence>
<dbReference type="Ensembl" id="ENSGALT00010056655.1">
    <property type="protein sequence ID" value="ENSGALP00010034397.1"/>
    <property type="gene ID" value="ENSGALG00010023235.1"/>
</dbReference>
<keyword evidence="14" id="KW-1185">Reference proteome</keyword>
<accession>A0A8V0ZLZ7</accession>
<comment type="subcellular location">
    <subcellularLocation>
        <location evidence="1">Membrane</location>
        <topology evidence="1">Single-pass type I membrane protein</topology>
    </subcellularLocation>
</comment>
<dbReference type="InterPro" id="IPR052672">
    <property type="entry name" value="Type1_Cytokine_Rcpt_Type2"/>
</dbReference>
<dbReference type="InterPro" id="IPR003961">
    <property type="entry name" value="FN3_dom"/>
</dbReference>
<keyword evidence="9" id="KW-0325">Glycoprotein</keyword>
<keyword evidence="5" id="KW-0677">Repeat</keyword>
<gene>
    <name evidence="13" type="primary">IL23R</name>
</gene>
<reference evidence="13" key="3">
    <citation type="submission" date="2025-09" db="UniProtKB">
        <authorList>
            <consortium name="Ensembl"/>
        </authorList>
    </citation>
    <scope>IDENTIFICATION</scope>
    <source>
        <strain evidence="13">broiler</strain>
    </source>
</reference>
<reference evidence="13" key="2">
    <citation type="submission" date="2025-08" db="UniProtKB">
        <authorList>
            <consortium name="Ensembl"/>
        </authorList>
    </citation>
    <scope>IDENTIFICATION</scope>
    <source>
        <strain evidence="13">broiler</strain>
    </source>
</reference>
<organism evidence="13 14">
    <name type="scientific">Gallus gallus</name>
    <name type="common">Chicken</name>
    <dbReference type="NCBI Taxonomy" id="9031"/>
    <lineage>
        <taxon>Eukaryota</taxon>
        <taxon>Metazoa</taxon>
        <taxon>Chordata</taxon>
        <taxon>Craniata</taxon>
        <taxon>Vertebrata</taxon>
        <taxon>Euteleostomi</taxon>
        <taxon>Archelosauria</taxon>
        <taxon>Archosauria</taxon>
        <taxon>Dinosauria</taxon>
        <taxon>Saurischia</taxon>
        <taxon>Theropoda</taxon>
        <taxon>Coelurosauria</taxon>
        <taxon>Aves</taxon>
        <taxon>Neognathae</taxon>
        <taxon>Galloanserae</taxon>
        <taxon>Galliformes</taxon>
        <taxon>Phasianidae</taxon>
        <taxon>Phasianinae</taxon>
        <taxon>Gallus</taxon>
    </lineage>
</organism>